<dbReference type="InterPro" id="IPR014756">
    <property type="entry name" value="Ig_E-set"/>
</dbReference>
<organism evidence="4 5">
    <name type="scientific">Deinococcus deserti (strain DSM 17065 / CIP 109153 / LMG 22923 / VCD115)</name>
    <dbReference type="NCBI Taxonomy" id="546414"/>
    <lineage>
        <taxon>Bacteria</taxon>
        <taxon>Thermotogati</taxon>
        <taxon>Deinococcota</taxon>
        <taxon>Deinococci</taxon>
        <taxon>Deinococcales</taxon>
        <taxon>Deinococcaceae</taxon>
        <taxon>Deinococcus</taxon>
    </lineage>
</organism>
<evidence type="ECO:0000256" key="1">
    <source>
        <dbReference type="SAM" id="Phobius"/>
    </source>
</evidence>
<dbReference type="OrthoDB" id="9778777at2"/>
<dbReference type="PaxDb" id="546414-Deide_13361"/>
<dbReference type="HOGENOM" id="CLU_003827_2_1_0"/>
<dbReference type="STRING" id="546414.Deide_13361"/>
<dbReference type="Pfam" id="PF03404">
    <property type="entry name" value="Mo-co_dimer"/>
    <property type="match status" value="1"/>
</dbReference>
<dbReference type="Gene3D" id="3.90.420.10">
    <property type="entry name" value="Oxidoreductase, molybdopterin-binding domain"/>
    <property type="match status" value="1"/>
</dbReference>
<dbReference type="EMBL" id="CP001114">
    <property type="protein sequence ID" value="ACO46275.1"/>
    <property type="molecule type" value="Genomic_DNA"/>
</dbReference>
<accession>C1CVQ8</accession>
<evidence type="ECO:0000313" key="4">
    <source>
        <dbReference type="EMBL" id="ACO46275.1"/>
    </source>
</evidence>
<feature type="transmembrane region" description="Helical" evidence="1">
    <location>
        <begin position="104"/>
        <end position="125"/>
    </location>
</feature>
<dbReference type="GO" id="GO:0043546">
    <property type="term" value="F:molybdopterin cofactor binding"/>
    <property type="evidence" value="ECO:0007669"/>
    <property type="project" value="TreeGrafter"/>
</dbReference>
<keyword evidence="1" id="KW-0472">Membrane</keyword>
<dbReference type="RefSeq" id="WP_012693398.1">
    <property type="nucleotide sequence ID" value="NC_012526.1"/>
</dbReference>
<evidence type="ECO:0000259" key="2">
    <source>
        <dbReference type="Pfam" id="PF00174"/>
    </source>
</evidence>
<evidence type="ECO:0000313" key="5">
    <source>
        <dbReference type="Proteomes" id="UP000002208"/>
    </source>
</evidence>
<dbReference type="Gene3D" id="2.60.40.650">
    <property type="match status" value="1"/>
</dbReference>
<feature type="transmembrane region" description="Helical" evidence="1">
    <location>
        <begin position="32"/>
        <end position="51"/>
    </location>
</feature>
<keyword evidence="5" id="KW-1185">Reference proteome</keyword>
<protein>
    <submittedName>
        <fullName evidence="4">Putative Oxidoreductase, molybdopterin binding protein, putative membrane protein</fullName>
    </submittedName>
</protein>
<dbReference type="GO" id="GO:0030151">
    <property type="term" value="F:molybdenum ion binding"/>
    <property type="evidence" value="ECO:0007669"/>
    <property type="project" value="InterPro"/>
</dbReference>
<feature type="domain" description="Moybdenum cofactor oxidoreductase dimerisation" evidence="3">
    <location>
        <begin position="364"/>
        <end position="456"/>
    </location>
</feature>
<dbReference type="InterPro" id="IPR005066">
    <property type="entry name" value="MoCF_OxRdtse_dimer"/>
</dbReference>
<dbReference type="GO" id="GO:0020037">
    <property type="term" value="F:heme binding"/>
    <property type="evidence" value="ECO:0007669"/>
    <property type="project" value="TreeGrafter"/>
</dbReference>
<dbReference type="SUPFAM" id="SSF56524">
    <property type="entry name" value="Oxidoreductase molybdopterin-binding domain"/>
    <property type="match status" value="1"/>
</dbReference>
<proteinExistence type="predicted"/>
<gene>
    <name evidence="4" type="ordered locus">Deide_13361</name>
</gene>
<reference evidence="4 5" key="1">
    <citation type="journal article" date="2009" name="PLoS Genet.">
        <title>Alliance of proteomics and genomics to unravel the specificities of Sahara bacterium Deinococcus deserti.</title>
        <authorList>
            <person name="de Groot A."/>
            <person name="Dulermo R."/>
            <person name="Ortet P."/>
            <person name="Blanchard L."/>
            <person name="Guerin P."/>
            <person name="Fernandez B."/>
            <person name="Vacherie B."/>
            <person name="Dossat C."/>
            <person name="Jolivet E."/>
            <person name="Siguier P."/>
            <person name="Chandler M."/>
            <person name="Barakat M."/>
            <person name="Dedieu A."/>
            <person name="Barbe V."/>
            <person name="Heulin T."/>
            <person name="Sommer S."/>
            <person name="Achouak W."/>
            <person name="Armengaud J."/>
        </authorList>
    </citation>
    <scope>NUCLEOTIDE SEQUENCE [LARGE SCALE GENOMIC DNA]</scope>
    <source>
        <strain evidence="5">DSM 17065 / CIP 109153 / LMG 22923 / VCD115</strain>
    </source>
</reference>
<evidence type="ECO:0000259" key="3">
    <source>
        <dbReference type="Pfam" id="PF03404"/>
    </source>
</evidence>
<dbReference type="Pfam" id="PF00174">
    <property type="entry name" value="Oxidored_molyb"/>
    <property type="match status" value="1"/>
</dbReference>
<dbReference type="AlphaFoldDB" id="C1CVQ8"/>
<dbReference type="KEGG" id="ddr:Deide_13361"/>
<sequence length="475" mass="51983">MRFLRAFIAAVALSLLGYLAYLTFPGLGYPPLIVFGKLTQLLGLPVIFQFVHSLFGLGQGGKIFAFTGVVLLWLGGLSLLGGALKPQVAGLVTAVIVVLLTRNWPGVLYGVVYGGLLAALTHLLAPREARRTHHGATDHSRRAATGWLALGSVAVASGGLATLYRGGSQSRTAAVGLKPGSPLPGGVTPVSEWYYVSKNLEAFDPKIKAESWKLQVDGLVRRERSYTLPELQKFEQVTEELTLSCISNPVGGPLMSNGIWQGFRLADLLADVGLDRQARYVLWEAADGYTESLPLGQALERDVLLVTHLNGEPLSPRHGFPLRVLIPGRYGMKQPRWITRIRLSATDKPGYWVKRDWSKTALVELTSRIDYPAETTPVLRADGDTRMRGISFFGSRPVTRVEVSTDGQKTWKEAKLIPPRSKHAWTPWTFDWSPTPGAYEVAVRAWSGTIAQKPEEKDALPEGATGYHHFIVNVS</sequence>
<keyword evidence="1" id="KW-1133">Transmembrane helix</keyword>
<dbReference type="eggNOG" id="COG2041">
    <property type="taxonomic scope" value="Bacteria"/>
</dbReference>
<dbReference type="PANTHER" id="PTHR19372">
    <property type="entry name" value="SULFITE REDUCTASE"/>
    <property type="match status" value="1"/>
</dbReference>
<keyword evidence="1" id="KW-0812">Transmembrane</keyword>
<dbReference type="InterPro" id="IPR036374">
    <property type="entry name" value="OxRdtase_Mopterin-bd_sf"/>
</dbReference>
<feature type="transmembrane region" description="Helical" evidence="1">
    <location>
        <begin position="146"/>
        <end position="164"/>
    </location>
</feature>
<dbReference type="Proteomes" id="UP000002208">
    <property type="component" value="Chromosome"/>
</dbReference>
<dbReference type="GO" id="GO:0006790">
    <property type="term" value="P:sulfur compound metabolic process"/>
    <property type="evidence" value="ECO:0007669"/>
    <property type="project" value="TreeGrafter"/>
</dbReference>
<feature type="domain" description="Oxidoreductase molybdopterin-binding" evidence="2">
    <location>
        <begin position="205"/>
        <end position="352"/>
    </location>
</feature>
<feature type="transmembrane region" description="Helical" evidence="1">
    <location>
        <begin position="63"/>
        <end position="84"/>
    </location>
</feature>
<dbReference type="SUPFAM" id="SSF81296">
    <property type="entry name" value="E set domains"/>
    <property type="match status" value="1"/>
</dbReference>
<dbReference type="PANTHER" id="PTHR19372:SF7">
    <property type="entry name" value="SULFITE OXIDASE, MITOCHONDRIAL"/>
    <property type="match status" value="1"/>
</dbReference>
<name>C1CVQ8_DEIDV</name>
<dbReference type="InterPro" id="IPR000572">
    <property type="entry name" value="OxRdtase_Mopterin-bd_dom"/>
</dbReference>
<dbReference type="GO" id="GO:0008482">
    <property type="term" value="F:sulfite oxidase activity"/>
    <property type="evidence" value="ECO:0007669"/>
    <property type="project" value="TreeGrafter"/>
</dbReference>